<evidence type="ECO:0000313" key="1">
    <source>
        <dbReference type="Proteomes" id="UP000887540"/>
    </source>
</evidence>
<sequence>MEIPDFEDVQDLIDDGIEERVITEEESVFAVVELKQLKILLQRCHECGRIPGGPSKGKLRNITWKQTGGPSKEKLRNITWKQTGSNLTAHYRCACKDKCSWSTQSTIPGTDTRLGNLALVAAAHTAPIGYPDLASFFHAAKIPIFAKRHWHNQSRCFVFPTIEDHYFRMNADLKNSLVAPIKIAVDGQYDSPGYSAQLCAVSAVEDSSKQVVDFACVEKHEVGGISGRMELKGVQKVLESVQKTNEHTYAAVERAKSEDIVEDVFSFFMHVRGVHSWQPGLMKDLIPQGTAKIGKEFSKLSFSSILGCHHAALGDQETLPVASSSVAYQVILSLATKTTFLNDLKKMHHGNFTSFVESFNSVAIHYRPKRKYFPIKGFMIRTMLAALSYNENRRAEDRGERVVKRVCMMYSKSKGEMISKIQKGPIYEKWKEEIIDGAIKKKIEQGYGLPDMLDEDKYMHDGDDFIADELAELLNFDEEEESELEVDSDVEFD</sequence>
<accession>A0A914D5Q4</accession>
<organism evidence="1 2">
    <name type="scientific">Acrobeloides nanus</name>
    <dbReference type="NCBI Taxonomy" id="290746"/>
    <lineage>
        <taxon>Eukaryota</taxon>
        <taxon>Metazoa</taxon>
        <taxon>Ecdysozoa</taxon>
        <taxon>Nematoda</taxon>
        <taxon>Chromadorea</taxon>
        <taxon>Rhabditida</taxon>
        <taxon>Tylenchina</taxon>
        <taxon>Cephalobomorpha</taxon>
        <taxon>Cephaloboidea</taxon>
        <taxon>Cephalobidae</taxon>
        <taxon>Acrobeloides</taxon>
    </lineage>
</organism>
<dbReference type="PANTHER" id="PTHR31751">
    <property type="entry name" value="SI:CH211-108C17.2-RELATED-RELATED"/>
    <property type="match status" value="1"/>
</dbReference>
<protein>
    <submittedName>
        <fullName evidence="2">Uncharacterized protein</fullName>
    </submittedName>
</protein>
<evidence type="ECO:0000313" key="2">
    <source>
        <dbReference type="WBParaSite" id="ACRNAN_scaffold1821.g7471.t1"/>
    </source>
</evidence>
<dbReference type="AlphaFoldDB" id="A0A914D5Q4"/>
<keyword evidence="1" id="KW-1185">Reference proteome</keyword>
<dbReference type="Proteomes" id="UP000887540">
    <property type="component" value="Unplaced"/>
</dbReference>
<proteinExistence type="predicted"/>
<name>A0A914D5Q4_9BILA</name>
<dbReference type="PANTHER" id="PTHR31751:SF42">
    <property type="entry name" value="PROTEIN CBG10204"/>
    <property type="match status" value="1"/>
</dbReference>
<reference evidence="2" key="1">
    <citation type="submission" date="2022-11" db="UniProtKB">
        <authorList>
            <consortium name="WormBaseParasite"/>
        </authorList>
    </citation>
    <scope>IDENTIFICATION</scope>
</reference>
<dbReference type="WBParaSite" id="ACRNAN_scaffold1821.g7471.t1">
    <property type="protein sequence ID" value="ACRNAN_scaffold1821.g7471.t1"/>
    <property type="gene ID" value="ACRNAN_scaffold1821.g7471"/>
</dbReference>